<evidence type="ECO:0000313" key="7">
    <source>
        <dbReference type="Proteomes" id="UP001156882"/>
    </source>
</evidence>
<dbReference type="InterPro" id="IPR003439">
    <property type="entry name" value="ABC_transporter-like_ATP-bd"/>
</dbReference>
<dbReference type="InterPro" id="IPR027417">
    <property type="entry name" value="P-loop_NTPase"/>
</dbReference>
<dbReference type="InterPro" id="IPR003593">
    <property type="entry name" value="AAA+_ATPase"/>
</dbReference>
<keyword evidence="6" id="KW-0328">Glycosyltransferase</keyword>
<keyword evidence="6" id="KW-0808">Transferase</keyword>
<gene>
    <name evidence="6" type="ORF">GCM10007874_01450</name>
</gene>
<dbReference type="PROSITE" id="PS00211">
    <property type="entry name" value="ABC_TRANSPORTER_1"/>
    <property type="match status" value="1"/>
</dbReference>
<dbReference type="Proteomes" id="UP001156882">
    <property type="component" value="Unassembled WGS sequence"/>
</dbReference>
<sequence>MTQSQAQASSPAIELINVTRRFVTPTGKSLTAIHDFSMTVNRGEFVAVVGPTGCGKSTTLNLVTGLARPSAGEVRVMGGPVNGIDPSVGFVFQADAVFPWRNVLDNVAAGPMFRGVSKAQAYAQARDWLKRVGLPRFENHYPHQLSGGMRKRVALAQTFINQPKILLMDEPFSALDVQTRVVMHNVLLNLWDESKASVVFVTHDLDEAIALADKIYVLTAGPATVKSVYTVDLPRPRIVEDIRYDQKFIDYSKMIWNDLREEVQTSNRRAAEAA</sequence>
<dbReference type="InterPro" id="IPR050166">
    <property type="entry name" value="ABC_transporter_ATP-bind"/>
</dbReference>
<dbReference type="SUPFAM" id="SSF52540">
    <property type="entry name" value="P-loop containing nucleoside triphosphate hydrolases"/>
    <property type="match status" value="1"/>
</dbReference>
<name>A0ABQ6CB07_9HYPH</name>
<keyword evidence="2" id="KW-0813">Transport</keyword>
<dbReference type="RefSeq" id="WP_284309961.1">
    <property type="nucleotide sequence ID" value="NZ_BSPC01000004.1"/>
</dbReference>
<evidence type="ECO:0000256" key="1">
    <source>
        <dbReference type="ARBA" id="ARBA00005417"/>
    </source>
</evidence>
<dbReference type="PROSITE" id="PS50893">
    <property type="entry name" value="ABC_TRANSPORTER_2"/>
    <property type="match status" value="1"/>
</dbReference>
<keyword evidence="4" id="KW-0067">ATP-binding</keyword>
<dbReference type="PANTHER" id="PTHR42788">
    <property type="entry name" value="TAURINE IMPORT ATP-BINDING PROTEIN-RELATED"/>
    <property type="match status" value="1"/>
</dbReference>
<evidence type="ECO:0000259" key="5">
    <source>
        <dbReference type="PROSITE" id="PS50893"/>
    </source>
</evidence>
<keyword evidence="3" id="KW-0547">Nucleotide-binding</keyword>
<evidence type="ECO:0000256" key="4">
    <source>
        <dbReference type="ARBA" id="ARBA00022840"/>
    </source>
</evidence>
<comment type="caution">
    <text evidence="6">The sequence shown here is derived from an EMBL/GenBank/DDBJ whole genome shotgun (WGS) entry which is preliminary data.</text>
</comment>
<keyword evidence="7" id="KW-1185">Reference proteome</keyword>
<reference evidence="7" key="1">
    <citation type="journal article" date="2019" name="Int. J. Syst. Evol. Microbiol.">
        <title>The Global Catalogue of Microorganisms (GCM) 10K type strain sequencing project: providing services to taxonomists for standard genome sequencing and annotation.</title>
        <authorList>
            <consortium name="The Broad Institute Genomics Platform"/>
            <consortium name="The Broad Institute Genome Sequencing Center for Infectious Disease"/>
            <person name="Wu L."/>
            <person name="Ma J."/>
        </authorList>
    </citation>
    <scope>NUCLEOTIDE SEQUENCE [LARGE SCALE GENOMIC DNA]</scope>
    <source>
        <strain evidence="7">NBRC 101365</strain>
    </source>
</reference>
<organism evidence="6 7">
    <name type="scientific">Labrys miyagiensis</name>
    <dbReference type="NCBI Taxonomy" id="346912"/>
    <lineage>
        <taxon>Bacteria</taxon>
        <taxon>Pseudomonadati</taxon>
        <taxon>Pseudomonadota</taxon>
        <taxon>Alphaproteobacteria</taxon>
        <taxon>Hyphomicrobiales</taxon>
        <taxon>Xanthobacteraceae</taxon>
        <taxon>Labrys</taxon>
    </lineage>
</organism>
<dbReference type="Gene3D" id="3.40.50.300">
    <property type="entry name" value="P-loop containing nucleotide triphosphate hydrolases"/>
    <property type="match status" value="1"/>
</dbReference>
<dbReference type="EMBL" id="BSPC01000004">
    <property type="protein sequence ID" value="GLS17130.1"/>
    <property type="molecule type" value="Genomic_DNA"/>
</dbReference>
<dbReference type="Pfam" id="PF00005">
    <property type="entry name" value="ABC_tran"/>
    <property type="match status" value="1"/>
</dbReference>
<proteinExistence type="inferred from homology"/>
<evidence type="ECO:0000256" key="2">
    <source>
        <dbReference type="ARBA" id="ARBA00022448"/>
    </source>
</evidence>
<dbReference type="SMART" id="SM00382">
    <property type="entry name" value="AAA"/>
    <property type="match status" value="1"/>
</dbReference>
<comment type="similarity">
    <text evidence="1">Belongs to the ABC transporter superfamily.</text>
</comment>
<dbReference type="CDD" id="cd03293">
    <property type="entry name" value="ABC_NrtD_SsuB_transporters"/>
    <property type="match status" value="1"/>
</dbReference>
<evidence type="ECO:0000256" key="3">
    <source>
        <dbReference type="ARBA" id="ARBA00022741"/>
    </source>
</evidence>
<dbReference type="GO" id="GO:0016757">
    <property type="term" value="F:glycosyltransferase activity"/>
    <property type="evidence" value="ECO:0007669"/>
    <property type="project" value="UniProtKB-KW"/>
</dbReference>
<dbReference type="InterPro" id="IPR017871">
    <property type="entry name" value="ABC_transporter-like_CS"/>
</dbReference>
<protein>
    <submittedName>
        <fullName evidence="6">Mannosyltransferase</fullName>
    </submittedName>
</protein>
<accession>A0ABQ6CB07</accession>
<dbReference type="PANTHER" id="PTHR42788:SF13">
    <property type="entry name" value="ALIPHATIC SULFONATES IMPORT ATP-BINDING PROTEIN SSUB"/>
    <property type="match status" value="1"/>
</dbReference>
<feature type="domain" description="ABC transporter" evidence="5">
    <location>
        <begin position="13"/>
        <end position="245"/>
    </location>
</feature>
<evidence type="ECO:0000313" key="6">
    <source>
        <dbReference type="EMBL" id="GLS17130.1"/>
    </source>
</evidence>